<evidence type="ECO:0000256" key="1">
    <source>
        <dbReference type="SAM" id="MobiDB-lite"/>
    </source>
</evidence>
<feature type="compositionally biased region" description="Basic and acidic residues" evidence="1">
    <location>
        <begin position="1"/>
        <end position="14"/>
    </location>
</feature>
<gene>
    <name evidence="2" type="ORF">N0D28_04040</name>
</gene>
<organism evidence="2 3">
    <name type="scientific">Deinococcus rubellus</name>
    <dbReference type="NCBI Taxonomy" id="1889240"/>
    <lineage>
        <taxon>Bacteria</taxon>
        <taxon>Thermotogati</taxon>
        <taxon>Deinococcota</taxon>
        <taxon>Deinococci</taxon>
        <taxon>Deinococcales</taxon>
        <taxon>Deinococcaceae</taxon>
        <taxon>Deinococcus</taxon>
    </lineage>
</organism>
<name>A0ABY5YJ73_9DEIO</name>
<sequence>MGQRSDEQQKHEQGAVRPGHPARGLKSAGPIIIEGAFTYDALEDLFLYLCSRRETLTWQLTTLAGSFTLLLDQGQPADIMFRPVRPIGAYVGLRALQTLFQQQGGQFTVQRSPAALGSAALKRRSLNASGENLLIAMAALDDEHNASAVLSGIVVDDSAEAALVADLLPEDHRTAFVTRSRDTPLVDVLQLFSVSRRAYRVSLFGAGAGPVGQIDLSANQVGRVSAAGVGSDQQGQAALNCLLSLSLAAELRTEVSPLAADEWPGNPLGKLDSLLLRAALDGALATEPPSADTAPTVPAQVSPVQTSLVQASPVRIDPFQVKPVQSDLTRPPPGIAARLPDQATPPSPLQRLGRLLRRR</sequence>
<reference evidence="2" key="1">
    <citation type="submission" date="2022-09" db="EMBL/GenBank/DDBJ databases">
        <title>genome sequence of Deinococcus rubellus.</title>
        <authorList>
            <person name="Srinivasan S."/>
        </authorList>
    </citation>
    <scope>NUCLEOTIDE SEQUENCE</scope>
    <source>
        <strain evidence="2">Ant6</strain>
    </source>
</reference>
<dbReference type="RefSeq" id="WP_260561103.1">
    <property type="nucleotide sequence ID" value="NZ_BAABEC010000028.1"/>
</dbReference>
<keyword evidence="3" id="KW-1185">Reference proteome</keyword>
<dbReference type="EMBL" id="CP104213">
    <property type="protein sequence ID" value="UWX64843.1"/>
    <property type="molecule type" value="Genomic_DNA"/>
</dbReference>
<evidence type="ECO:0000313" key="2">
    <source>
        <dbReference type="EMBL" id="UWX64843.1"/>
    </source>
</evidence>
<evidence type="ECO:0000313" key="3">
    <source>
        <dbReference type="Proteomes" id="UP001060261"/>
    </source>
</evidence>
<feature type="region of interest" description="Disordered" evidence="1">
    <location>
        <begin position="324"/>
        <end position="359"/>
    </location>
</feature>
<dbReference type="Proteomes" id="UP001060261">
    <property type="component" value="Chromosome"/>
</dbReference>
<feature type="region of interest" description="Disordered" evidence="1">
    <location>
        <begin position="1"/>
        <end position="23"/>
    </location>
</feature>
<proteinExistence type="predicted"/>
<protein>
    <submittedName>
        <fullName evidence="2">DUF4388 domain-containing protein</fullName>
    </submittedName>
</protein>
<accession>A0ABY5YJ73</accession>